<proteinExistence type="predicted"/>
<dbReference type="EMBL" id="LAZR01002903">
    <property type="protein sequence ID" value="KKN24172.1"/>
    <property type="molecule type" value="Genomic_DNA"/>
</dbReference>
<dbReference type="AlphaFoldDB" id="A0A0F9PI58"/>
<gene>
    <name evidence="1" type="ORF">LCGC14_0897380</name>
</gene>
<evidence type="ECO:0000313" key="1">
    <source>
        <dbReference type="EMBL" id="KKN24172.1"/>
    </source>
</evidence>
<sequence>MKCRYCGAEIPDTAVEKMIRAILGQAPDLCQECIYLYELPRCPEPGCGRPLVTAVNGMCMQCYITKYPVW</sequence>
<comment type="caution">
    <text evidence="1">The sequence shown here is derived from an EMBL/GenBank/DDBJ whole genome shotgun (WGS) entry which is preliminary data.</text>
</comment>
<name>A0A0F9PI58_9ZZZZ</name>
<accession>A0A0F9PI58</accession>
<reference evidence="1" key="1">
    <citation type="journal article" date="2015" name="Nature">
        <title>Complex archaea that bridge the gap between prokaryotes and eukaryotes.</title>
        <authorList>
            <person name="Spang A."/>
            <person name="Saw J.H."/>
            <person name="Jorgensen S.L."/>
            <person name="Zaremba-Niedzwiedzka K."/>
            <person name="Martijn J."/>
            <person name="Lind A.E."/>
            <person name="van Eijk R."/>
            <person name="Schleper C."/>
            <person name="Guy L."/>
            <person name="Ettema T.J."/>
        </authorList>
    </citation>
    <scope>NUCLEOTIDE SEQUENCE</scope>
</reference>
<organism evidence="1">
    <name type="scientific">marine sediment metagenome</name>
    <dbReference type="NCBI Taxonomy" id="412755"/>
    <lineage>
        <taxon>unclassified sequences</taxon>
        <taxon>metagenomes</taxon>
        <taxon>ecological metagenomes</taxon>
    </lineage>
</organism>
<protein>
    <submittedName>
        <fullName evidence="1">Uncharacterized protein</fullName>
    </submittedName>
</protein>